<dbReference type="RefSeq" id="WP_064597728.1">
    <property type="nucleotide sequence ID" value="NZ_LYRP01000012.1"/>
</dbReference>
<reference evidence="2" key="1">
    <citation type="submission" date="2016-05" db="EMBL/GenBank/DDBJ databases">
        <authorList>
            <person name="Behera P."/>
            <person name="Vaishampayan P."/>
            <person name="Singh N."/>
            <person name="Raina V."/>
            <person name="Suar M."/>
            <person name="Pattnaik A."/>
            <person name="Rastogi G."/>
        </authorList>
    </citation>
    <scope>NUCLEOTIDE SEQUENCE [LARGE SCALE GENOMIC DNA]</scope>
    <source>
        <strain evidence="2">MP23</strain>
    </source>
</reference>
<dbReference type="EMBL" id="LYRP01000012">
    <property type="protein sequence ID" value="OAT77108.1"/>
    <property type="molecule type" value="Genomic_DNA"/>
</dbReference>
<evidence type="ECO:0000313" key="2">
    <source>
        <dbReference type="Proteomes" id="UP000078225"/>
    </source>
</evidence>
<protein>
    <submittedName>
        <fullName evidence="1">Uncharacterized protein</fullName>
    </submittedName>
</protein>
<accession>A0A1B7L498</accession>
<gene>
    <name evidence="1" type="ORF">A9B99_07295</name>
</gene>
<dbReference type="AlphaFoldDB" id="A0A1B7L498"/>
<proteinExistence type="predicted"/>
<evidence type="ECO:0000313" key="1">
    <source>
        <dbReference type="EMBL" id="OAT77108.1"/>
    </source>
</evidence>
<sequence length="83" mass="8809">MPTRSGTRTGRRGKPNVREAAILPATKGGAGGQCPLRAPGAVGERKQCDGYGAQFAQYWQITVTAVTVVFTFHCVSVVKVPFT</sequence>
<name>A0A1B7L498_9ENTR</name>
<dbReference type="Proteomes" id="UP000078225">
    <property type="component" value="Unassembled WGS sequence"/>
</dbReference>
<comment type="caution">
    <text evidence="1">The sequence shown here is derived from an EMBL/GenBank/DDBJ whole genome shotgun (WGS) entry which is preliminary data.</text>
</comment>
<organism evidence="1 2">
    <name type="scientific">Mangrovibacter phragmitis</name>
    <dbReference type="NCBI Taxonomy" id="1691903"/>
    <lineage>
        <taxon>Bacteria</taxon>
        <taxon>Pseudomonadati</taxon>
        <taxon>Pseudomonadota</taxon>
        <taxon>Gammaproteobacteria</taxon>
        <taxon>Enterobacterales</taxon>
        <taxon>Enterobacteriaceae</taxon>
        <taxon>Mangrovibacter</taxon>
    </lineage>
</organism>
<keyword evidence="2" id="KW-1185">Reference proteome</keyword>